<dbReference type="CDD" id="cd17478">
    <property type="entry name" value="MFS_FsR"/>
    <property type="match status" value="1"/>
</dbReference>
<dbReference type="Proteomes" id="UP000737555">
    <property type="component" value="Unassembled WGS sequence"/>
</dbReference>
<dbReference type="InterPro" id="IPR036259">
    <property type="entry name" value="MFS_trans_sf"/>
</dbReference>
<dbReference type="Pfam" id="PF07690">
    <property type="entry name" value="MFS_1"/>
    <property type="match status" value="1"/>
</dbReference>
<gene>
    <name evidence="7" type="ORF">HQQ74_01885</name>
</gene>
<feature type="transmembrane region" description="Helical" evidence="5">
    <location>
        <begin position="70"/>
        <end position="88"/>
    </location>
</feature>
<keyword evidence="2 5" id="KW-0812">Transmembrane</keyword>
<evidence type="ECO:0000256" key="2">
    <source>
        <dbReference type="ARBA" id="ARBA00022692"/>
    </source>
</evidence>
<dbReference type="GO" id="GO:0005886">
    <property type="term" value="C:plasma membrane"/>
    <property type="evidence" value="ECO:0007669"/>
    <property type="project" value="TreeGrafter"/>
</dbReference>
<name>A0A8T7H7Q3_9EURY</name>
<dbReference type="Gene3D" id="1.20.1250.20">
    <property type="entry name" value="MFS general substrate transporter like domains"/>
    <property type="match status" value="2"/>
</dbReference>
<dbReference type="PANTHER" id="PTHR43129:SF1">
    <property type="entry name" value="FOSMIDOMYCIN RESISTANCE PROTEIN"/>
    <property type="match status" value="1"/>
</dbReference>
<feature type="transmembrane region" description="Helical" evidence="5">
    <location>
        <begin position="236"/>
        <end position="256"/>
    </location>
</feature>
<proteinExistence type="predicted"/>
<evidence type="ECO:0000313" key="8">
    <source>
        <dbReference type="Proteomes" id="UP000737555"/>
    </source>
</evidence>
<evidence type="ECO:0000256" key="3">
    <source>
        <dbReference type="ARBA" id="ARBA00022989"/>
    </source>
</evidence>
<dbReference type="RefSeq" id="WP_074175072.1">
    <property type="nucleotide sequence ID" value="NZ_DAIMMY010000028.1"/>
</dbReference>
<feature type="transmembrane region" description="Helical" evidence="5">
    <location>
        <begin position="162"/>
        <end position="180"/>
    </location>
</feature>
<dbReference type="PROSITE" id="PS00216">
    <property type="entry name" value="SUGAR_TRANSPORT_1"/>
    <property type="match status" value="1"/>
</dbReference>
<organism evidence="7 8">
    <name type="scientific">Methanoculleus bourgensis</name>
    <dbReference type="NCBI Taxonomy" id="83986"/>
    <lineage>
        <taxon>Archaea</taxon>
        <taxon>Methanobacteriati</taxon>
        <taxon>Methanobacteriota</taxon>
        <taxon>Stenosarchaea group</taxon>
        <taxon>Methanomicrobia</taxon>
        <taxon>Methanomicrobiales</taxon>
        <taxon>Methanomicrobiaceae</taxon>
        <taxon>Methanoculleus</taxon>
    </lineage>
</organism>
<dbReference type="GO" id="GO:0022857">
    <property type="term" value="F:transmembrane transporter activity"/>
    <property type="evidence" value="ECO:0007669"/>
    <property type="project" value="InterPro"/>
</dbReference>
<dbReference type="EMBL" id="JABMJE010000014">
    <property type="protein sequence ID" value="NQS77464.1"/>
    <property type="molecule type" value="Genomic_DNA"/>
</dbReference>
<feature type="transmembrane region" description="Helical" evidence="5">
    <location>
        <begin position="94"/>
        <end position="111"/>
    </location>
</feature>
<comment type="subcellular location">
    <subcellularLocation>
        <location evidence="1">Membrane</location>
        <topology evidence="1">Multi-pass membrane protein</topology>
    </subcellularLocation>
</comment>
<reference evidence="7" key="1">
    <citation type="submission" date="2020-05" db="EMBL/GenBank/DDBJ databases">
        <title>The first insight into the ecology of ammonia-tolerant syntrophic propionate oxidizing bacteria.</title>
        <authorList>
            <person name="Singh A."/>
            <person name="Schnurer A."/>
            <person name="Westerholm M."/>
        </authorList>
    </citation>
    <scope>NUCLEOTIDE SEQUENCE</scope>
    <source>
        <strain evidence="7">MAG54</strain>
    </source>
</reference>
<feature type="transmembrane region" description="Helical" evidence="5">
    <location>
        <begin position="323"/>
        <end position="346"/>
    </location>
</feature>
<feature type="transmembrane region" description="Helical" evidence="5">
    <location>
        <begin position="268"/>
        <end position="286"/>
    </location>
</feature>
<evidence type="ECO:0000259" key="6">
    <source>
        <dbReference type="PROSITE" id="PS50850"/>
    </source>
</evidence>
<feature type="domain" description="Major facilitator superfamily (MFS) profile" evidence="6">
    <location>
        <begin position="7"/>
        <end position="384"/>
    </location>
</feature>
<sequence length="389" mass="40569">MTSDTKSVWGLSAAHLVTDLYSPVLPAILPLLIAEQGYSFFLAGLIVTVFNLTSSMMQPLVGWLYDTRGLAVHISVTVLISATFISVIGLLNNYYLVLASVAIAALGHALFHPSALGTVSRLTRDASRGRITSYFVIGGNLGYAVGPICAGVAVGLMGLPGLVILAIPGIVMAAVLRYVLPAPMRREVPAPSSRSERPARRAITLLVAASGLRAWAIFGSVAFLPTILTLRGIDLVTANLLVSGMLIAGVVGQLVGGTLSDRYGRKEYTLIGLVTAIPPFLVFLMTDGIVSLVAMIIFGFILWSTFAVTVAMAHEIAPGNVGLVSGLMLGLAVGVGGMGVAATGWIADATSLSVGLMTIPVAIVLAVPLFLAVPYPWKVFSRSRSPTLG</sequence>
<feature type="transmembrane region" description="Helical" evidence="5">
    <location>
        <begin position="131"/>
        <end position="156"/>
    </location>
</feature>
<dbReference type="InterPro" id="IPR005829">
    <property type="entry name" value="Sugar_transporter_CS"/>
</dbReference>
<dbReference type="InterPro" id="IPR011701">
    <property type="entry name" value="MFS"/>
</dbReference>
<evidence type="ECO:0000256" key="1">
    <source>
        <dbReference type="ARBA" id="ARBA00004141"/>
    </source>
</evidence>
<evidence type="ECO:0000313" key="7">
    <source>
        <dbReference type="EMBL" id="NQS77464.1"/>
    </source>
</evidence>
<dbReference type="PROSITE" id="PS50850">
    <property type="entry name" value="MFS"/>
    <property type="match status" value="1"/>
</dbReference>
<dbReference type="SUPFAM" id="SSF103473">
    <property type="entry name" value="MFS general substrate transporter"/>
    <property type="match status" value="1"/>
</dbReference>
<evidence type="ECO:0000256" key="5">
    <source>
        <dbReference type="SAM" id="Phobius"/>
    </source>
</evidence>
<protein>
    <submittedName>
        <fullName evidence="7">MFS transporter</fullName>
    </submittedName>
</protein>
<comment type="caution">
    <text evidence="7">The sequence shown here is derived from an EMBL/GenBank/DDBJ whole genome shotgun (WGS) entry which is preliminary data.</text>
</comment>
<feature type="transmembrane region" description="Helical" evidence="5">
    <location>
        <begin position="292"/>
        <end position="311"/>
    </location>
</feature>
<keyword evidence="4 5" id="KW-0472">Membrane</keyword>
<dbReference type="PANTHER" id="PTHR43129">
    <property type="entry name" value="FOSMIDOMYCIN RESISTANCE PROTEIN"/>
    <property type="match status" value="1"/>
</dbReference>
<feature type="transmembrane region" description="Helical" evidence="5">
    <location>
        <begin position="352"/>
        <end position="375"/>
    </location>
</feature>
<keyword evidence="3 5" id="KW-1133">Transmembrane helix</keyword>
<dbReference type="AlphaFoldDB" id="A0A8T7H7Q3"/>
<evidence type="ECO:0000256" key="4">
    <source>
        <dbReference type="ARBA" id="ARBA00023136"/>
    </source>
</evidence>
<dbReference type="InterPro" id="IPR020846">
    <property type="entry name" value="MFS_dom"/>
</dbReference>
<feature type="transmembrane region" description="Helical" evidence="5">
    <location>
        <begin position="201"/>
        <end position="224"/>
    </location>
</feature>
<feature type="transmembrane region" description="Helical" evidence="5">
    <location>
        <begin position="27"/>
        <end position="50"/>
    </location>
</feature>
<accession>A0A8T7H7Q3</accession>